<evidence type="ECO:0000313" key="3">
    <source>
        <dbReference type="Proteomes" id="UP000087171"/>
    </source>
</evidence>
<evidence type="ECO:0000313" key="5">
    <source>
        <dbReference type="RefSeq" id="XP_012569369.1"/>
    </source>
</evidence>
<dbReference type="Gene3D" id="3.40.50.2300">
    <property type="match status" value="1"/>
</dbReference>
<evidence type="ECO:0000256" key="1">
    <source>
        <dbReference type="PROSITE-ProRule" id="PRU00169"/>
    </source>
</evidence>
<dbReference type="GO" id="GO:0000160">
    <property type="term" value="P:phosphorelay signal transduction system"/>
    <property type="evidence" value="ECO:0007669"/>
    <property type="project" value="InterPro"/>
</dbReference>
<dbReference type="InterPro" id="IPR001789">
    <property type="entry name" value="Sig_transdc_resp-reg_receiver"/>
</dbReference>
<dbReference type="GeneID" id="101493294"/>
<dbReference type="AlphaFoldDB" id="A0A1S3E2F6"/>
<accession>A0A1S3E2F6</accession>
<keyword evidence="3" id="KW-1185">Reference proteome</keyword>
<evidence type="ECO:0000259" key="2">
    <source>
        <dbReference type="PROSITE" id="PS50110"/>
    </source>
</evidence>
<gene>
    <name evidence="4" type="primary">LOC101493171</name>
    <name evidence="5" type="synonym">LOC101493294</name>
</gene>
<dbReference type="Pfam" id="PF00072">
    <property type="entry name" value="Response_reg"/>
    <property type="match status" value="1"/>
</dbReference>
<dbReference type="PROSITE" id="PS50110">
    <property type="entry name" value="RESPONSE_REGULATORY"/>
    <property type="match status" value="1"/>
</dbReference>
<dbReference type="InterPro" id="IPR052048">
    <property type="entry name" value="ST_Response_Regulator"/>
</dbReference>
<evidence type="ECO:0000313" key="4">
    <source>
        <dbReference type="RefSeq" id="XP_012569251.1"/>
    </source>
</evidence>
<dbReference type="SUPFAM" id="SSF52172">
    <property type="entry name" value="CheY-like"/>
    <property type="match status" value="1"/>
</dbReference>
<sequence length="144" mass="16391">MEGEDPVIPHGIKALVVDGDDNTRKSHEDMLKSLGVETQSVKNGREAIDTIFEWRRDEYKFDLILMDRRMPVMDGIEATRILRLFDYPSRIVGVSTPLTDAEWEEFFNAGLDDLYDDHKPLSLQTIISICKSVPPPCNGTCHCH</sequence>
<dbReference type="CDD" id="cd17546">
    <property type="entry name" value="REC_hyHK_CKI1_RcsC-like"/>
    <property type="match status" value="1"/>
</dbReference>
<dbReference type="PaxDb" id="3827-XP_004493363.1"/>
<organism evidence="3 4">
    <name type="scientific">Cicer arietinum</name>
    <name type="common">Chickpea</name>
    <name type="synonym">Garbanzo</name>
    <dbReference type="NCBI Taxonomy" id="3827"/>
    <lineage>
        <taxon>Eukaryota</taxon>
        <taxon>Viridiplantae</taxon>
        <taxon>Streptophyta</taxon>
        <taxon>Embryophyta</taxon>
        <taxon>Tracheophyta</taxon>
        <taxon>Spermatophyta</taxon>
        <taxon>Magnoliopsida</taxon>
        <taxon>eudicotyledons</taxon>
        <taxon>Gunneridae</taxon>
        <taxon>Pentapetalae</taxon>
        <taxon>rosids</taxon>
        <taxon>fabids</taxon>
        <taxon>Fabales</taxon>
        <taxon>Fabaceae</taxon>
        <taxon>Papilionoideae</taxon>
        <taxon>50 kb inversion clade</taxon>
        <taxon>NPAAA clade</taxon>
        <taxon>Hologalegina</taxon>
        <taxon>IRL clade</taxon>
        <taxon>Cicereae</taxon>
        <taxon>Cicer</taxon>
    </lineage>
</organism>
<dbReference type="OrthoDB" id="1385698at2759"/>
<dbReference type="SMART" id="SM00448">
    <property type="entry name" value="REC"/>
    <property type="match status" value="1"/>
</dbReference>
<dbReference type="InterPro" id="IPR011006">
    <property type="entry name" value="CheY-like_superfamily"/>
</dbReference>
<dbReference type="KEGG" id="cam:101493294"/>
<dbReference type="GeneID" id="101493171"/>
<dbReference type="STRING" id="3827.A0A1S3E2F6"/>
<feature type="domain" description="Response regulatory" evidence="2">
    <location>
        <begin position="13"/>
        <end position="134"/>
    </location>
</feature>
<dbReference type="PANTHER" id="PTHR43228">
    <property type="entry name" value="TWO-COMPONENT RESPONSE REGULATOR"/>
    <property type="match status" value="1"/>
</dbReference>
<keyword evidence="1" id="KW-0597">Phosphoprotein</keyword>
<dbReference type="PANTHER" id="PTHR43228:SF19">
    <property type="entry name" value="RESPONSE REGULATOR RECEIVER DOMAIN PROTEIN"/>
    <property type="match status" value="1"/>
</dbReference>
<proteinExistence type="predicted"/>
<protein>
    <submittedName>
        <fullName evidence="4 5">Two-component response regulator 24-like</fullName>
    </submittedName>
</protein>
<reference evidence="4 5" key="2">
    <citation type="submission" date="2025-04" db="UniProtKB">
        <authorList>
            <consortium name="RefSeq"/>
        </authorList>
    </citation>
    <scope>IDENTIFICATION</scope>
    <source>
        <tissue evidence="4 5">Etiolated seedlings</tissue>
    </source>
</reference>
<dbReference type="KEGG" id="cam:101493171"/>
<dbReference type="Proteomes" id="UP000087171">
    <property type="component" value="Chromosome Ca3"/>
</dbReference>
<dbReference type="RefSeq" id="XP_012569369.1">
    <property type="nucleotide sequence ID" value="XM_012713915.2"/>
</dbReference>
<feature type="modified residue" description="4-aspartylphosphate" evidence="1">
    <location>
        <position position="67"/>
    </location>
</feature>
<dbReference type="RefSeq" id="XP_012569251.1">
    <property type="nucleotide sequence ID" value="XM_012713797.2"/>
</dbReference>
<name>A0A1S3E2F6_CICAR</name>
<dbReference type="eggNOG" id="KOG0519">
    <property type="taxonomic scope" value="Eukaryota"/>
</dbReference>
<reference evidence="3" key="1">
    <citation type="journal article" date="2013" name="Nat. Biotechnol.">
        <title>Draft genome sequence of chickpea (Cicer arietinum) provides a resource for trait improvement.</title>
        <authorList>
            <person name="Varshney R.K."/>
            <person name="Song C."/>
            <person name="Saxena R.K."/>
            <person name="Azam S."/>
            <person name="Yu S."/>
            <person name="Sharpe A.G."/>
            <person name="Cannon S."/>
            <person name="Baek J."/>
            <person name="Rosen B.D."/>
            <person name="Tar'an B."/>
            <person name="Millan T."/>
            <person name="Zhang X."/>
            <person name="Ramsay L.D."/>
            <person name="Iwata A."/>
            <person name="Wang Y."/>
            <person name="Nelson W."/>
            <person name="Farmer A.D."/>
            <person name="Gaur P.M."/>
            <person name="Soderlund C."/>
            <person name="Penmetsa R.V."/>
            <person name="Xu C."/>
            <person name="Bharti A.K."/>
            <person name="He W."/>
            <person name="Winter P."/>
            <person name="Zhao S."/>
            <person name="Hane J.K."/>
            <person name="Carrasquilla-Garcia N."/>
            <person name="Condie J.A."/>
            <person name="Upadhyaya H.D."/>
            <person name="Luo M.C."/>
            <person name="Thudi M."/>
            <person name="Gowda C.L."/>
            <person name="Singh N.P."/>
            <person name="Lichtenzveig J."/>
            <person name="Gali K.K."/>
            <person name="Rubio J."/>
            <person name="Nadarajan N."/>
            <person name="Dolezel J."/>
            <person name="Bansal K.C."/>
            <person name="Xu X."/>
            <person name="Edwards D."/>
            <person name="Zhang G."/>
            <person name="Kahl G."/>
            <person name="Gil J."/>
            <person name="Singh K.B."/>
            <person name="Datta S.K."/>
            <person name="Jackson S.A."/>
            <person name="Wang J."/>
            <person name="Cook D.R."/>
        </authorList>
    </citation>
    <scope>NUCLEOTIDE SEQUENCE [LARGE SCALE GENOMIC DNA]</scope>
    <source>
        <strain evidence="3">cv. CDC Frontier</strain>
    </source>
</reference>